<dbReference type="AlphaFoldDB" id="A0A0E9SAD6"/>
<reference evidence="1" key="2">
    <citation type="journal article" date="2015" name="Fish Shellfish Immunol.">
        <title>Early steps in the European eel (Anguilla anguilla)-Vibrio vulnificus interaction in the gills: Role of the RtxA13 toxin.</title>
        <authorList>
            <person name="Callol A."/>
            <person name="Pajuelo D."/>
            <person name="Ebbesson L."/>
            <person name="Teles M."/>
            <person name="MacKenzie S."/>
            <person name="Amaro C."/>
        </authorList>
    </citation>
    <scope>NUCLEOTIDE SEQUENCE</scope>
</reference>
<organism evidence="1">
    <name type="scientific">Anguilla anguilla</name>
    <name type="common">European freshwater eel</name>
    <name type="synonym">Muraena anguilla</name>
    <dbReference type="NCBI Taxonomy" id="7936"/>
    <lineage>
        <taxon>Eukaryota</taxon>
        <taxon>Metazoa</taxon>
        <taxon>Chordata</taxon>
        <taxon>Craniata</taxon>
        <taxon>Vertebrata</taxon>
        <taxon>Euteleostomi</taxon>
        <taxon>Actinopterygii</taxon>
        <taxon>Neopterygii</taxon>
        <taxon>Teleostei</taxon>
        <taxon>Anguilliformes</taxon>
        <taxon>Anguillidae</taxon>
        <taxon>Anguilla</taxon>
    </lineage>
</organism>
<proteinExistence type="predicted"/>
<dbReference type="EMBL" id="GBXM01070233">
    <property type="protein sequence ID" value="JAH38344.1"/>
    <property type="molecule type" value="Transcribed_RNA"/>
</dbReference>
<accession>A0A0E9SAD6</accession>
<reference evidence="1" key="1">
    <citation type="submission" date="2014-11" db="EMBL/GenBank/DDBJ databases">
        <authorList>
            <person name="Amaro Gonzalez C."/>
        </authorList>
    </citation>
    <scope>NUCLEOTIDE SEQUENCE</scope>
</reference>
<protein>
    <submittedName>
        <fullName evidence="1">Uncharacterized protein</fullName>
    </submittedName>
</protein>
<name>A0A0E9SAD6_ANGAN</name>
<sequence>MLNVIVFPQQSRKQKHFLIISACYNTV</sequence>
<evidence type="ECO:0000313" key="1">
    <source>
        <dbReference type="EMBL" id="JAH38344.1"/>
    </source>
</evidence>